<protein>
    <submittedName>
        <fullName evidence="6 7">Site-specific DNA recombinase</fullName>
    </submittedName>
</protein>
<feature type="compositionally biased region" description="Basic and acidic residues" evidence="4">
    <location>
        <begin position="178"/>
        <end position="187"/>
    </location>
</feature>
<dbReference type="CDD" id="cd00338">
    <property type="entry name" value="Ser_Recombinase"/>
    <property type="match status" value="1"/>
</dbReference>
<proteinExistence type="predicted"/>
<accession>A0A1I4X031</accession>
<dbReference type="GO" id="GO:0000150">
    <property type="term" value="F:DNA strand exchange activity"/>
    <property type="evidence" value="ECO:0007669"/>
    <property type="project" value="InterPro"/>
</dbReference>
<evidence type="ECO:0000313" key="8">
    <source>
        <dbReference type="Proteomes" id="UP000199398"/>
    </source>
</evidence>
<dbReference type="PANTHER" id="PTHR30461:SF2">
    <property type="entry name" value="SERINE RECOMBINASE PINE-RELATED"/>
    <property type="match status" value="1"/>
</dbReference>
<dbReference type="STRING" id="455193.SAMN05421805_103154"/>
<evidence type="ECO:0000313" key="7">
    <source>
        <dbReference type="EMBL" id="SFN18972.1"/>
    </source>
</evidence>
<dbReference type="Pfam" id="PF00239">
    <property type="entry name" value="Resolvase"/>
    <property type="match status" value="1"/>
</dbReference>
<evidence type="ECO:0000256" key="3">
    <source>
        <dbReference type="SAM" id="Coils"/>
    </source>
</evidence>
<dbReference type="AlphaFoldDB" id="A0A1I4X031"/>
<evidence type="ECO:0000256" key="2">
    <source>
        <dbReference type="ARBA" id="ARBA00023172"/>
    </source>
</evidence>
<keyword evidence="3" id="KW-0175">Coiled coil</keyword>
<dbReference type="Gene3D" id="3.40.50.1390">
    <property type="entry name" value="Resolvase, N-terminal catalytic domain"/>
    <property type="match status" value="1"/>
</dbReference>
<dbReference type="GO" id="GO:0003677">
    <property type="term" value="F:DNA binding"/>
    <property type="evidence" value="ECO:0007669"/>
    <property type="project" value="UniProtKB-KW"/>
</dbReference>
<feature type="coiled-coil region" evidence="3">
    <location>
        <begin position="361"/>
        <end position="395"/>
    </location>
</feature>
<evidence type="ECO:0000313" key="9">
    <source>
        <dbReference type="Proteomes" id="UP000270697"/>
    </source>
</evidence>
<sequence>MVLDSYARLSWKPGTKELEKIDTQFADNREVIERVGARLGEEFSDGLSAWKKDVRRPGWERLLARVEQGLSDGIVVWHTDRLFRQPRDLEKLIDLGDKGFLVYSAHGRRDLANPDDRYILRIETAHAARSSDDTQRRIQRRLATHRENGIVHYNGRVFGWPGKDRAWQPPEGDEALPEDQRAQRPEVPRSQVTAERKAIAAAAEAILAGVEDAQLAREWNAQGLRTVTGLEISGADVRDVMLRARNAGLIEHSGEITGPSTEEPIIPPELYMRLRAKLTARRRGRRPSTAYVGNGALECGACGKKMTSRPHSGTYPDGTKRRQYHCPPNRNGCGKVAADMRAVDAELRAFTIMRLSDSWYAEAINAARARVADRLAEVQREITECEQVQEELAAKLGRRELTMKAFNAANGPLSESLSTLYRERDELTGGSPEGPSTAQPAEDIARQWDHGEVADRRALLIQALGADTMVIDPAPKGGPRKFHHKRMRLVEAQPVAS</sequence>
<evidence type="ECO:0000313" key="6">
    <source>
        <dbReference type="EMBL" id="RKT84228.1"/>
    </source>
</evidence>
<keyword evidence="1" id="KW-0238">DNA-binding</keyword>
<evidence type="ECO:0000256" key="4">
    <source>
        <dbReference type="SAM" id="MobiDB-lite"/>
    </source>
</evidence>
<feature type="region of interest" description="Disordered" evidence="4">
    <location>
        <begin position="162"/>
        <end position="192"/>
    </location>
</feature>
<evidence type="ECO:0000259" key="5">
    <source>
        <dbReference type="PROSITE" id="PS51737"/>
    </source>
</evidence>
<gene>
    <name evidence="6" type="ORF">ATL45_2538</name>
    <name evidence="7" type="ORF">SAMN05421805_103154</name>
</gene>
<evidence type="ECO:0000256" key="1">
    <source>
        <dbReference type="ARBA" id="ARBA00023125"/>
    </source>
</evidence>
<keyword evidence="2" id="KW-0233">DNA recombination</keyword>
<dbReference type="SMART" id="SM00857">
    <property type="entry name" value="Resolvase"/>
    <property type="match status" value="1"/>
</dbReference>
<feature type="domain" description="Recombinase" evidence="5">
    <location>
        <begin position="170"/>
        <end position="284"/>
    </location>
</feature>
<dbReference type="Proteomes" id="UP000199398">
    <property type="component" value="Unassembled WGS sequence"/>
</dbReference>
<name>A0A1I4X031_9PSEU</name>
<dbReference type="InterPro" id="IPR006119">
    <property type="entry name" value="Resolv_N"/>
</dbReference>
<dbReference type="PROSITE" id="PS51737">
    <property type="entry name" value="RECOMBINASE_DNA_BIND"/>
    <property type="match status" value="1"/>
</dbReference>
<organism evidence="7 8">
    <name type="scientific">Saccharopolyspora antimicrobica</name>
    <dbReference type="NCBI Taxonomy" id="455193"/>
    <lineage>
        <taxon>Bacteria</taxon>
        <taxon>Bacillati</taxon>
        <taxon>Actinomycetota</taxon>
        <taxon>Actinomycetes</taxon>
        <taxon>Pseudonocardiales</taxon>
        <taxon>Pseudonocardiaceae</taxon>
        <taxon>Saccharopolyspora</taxon>
    </lineage>
</organism>
<keyword evidence="9" id="KW-1185">Reference proteome</keyword>
<dbReference type="InterPro" id="IPR011109">
    <property type="entry name" value="DNA_bind_recombinase_dom"/>
</dbReference>
<dbReference type="EMBL" id="FOUP01000003">
    <property type="protein sequence ID" value="SFN18972.1"/>
    <property type="molecule type" value="Genomic_DNA"/>
</dbReference>
<reference evidence="6 9" key="2">
    <citation type="submission" date="2018-10" db="EMBL/GenBank/DDBJ databases">
        <title>Sequencing the genomes of 1000 actinobacteria strains.</title>
        <authorList>
            <person name="Klenk H.-P."/>
        </authorList>
    </citation>
    <scope>NUCLEOTIDE SEQUENCE [LARGE SCALE GENOMIC DNA]</scope>
    <source>
        <strain evidence="6 9">DSM 45119</strain>
    </source>
</reference>
<dbReference type="PANTHER" id="PTHR30461">
    <property type="entry name" value="DNA-INVERTASE FROM LAMBDOID PROPHAGE"/>
    <property type="match status" value="1"/>
</dbReference>
<dbReference type="SUPFAM" id="SSF53041">
    <property type="entry name" value="Resolvase-like"/>
    <property type="match status" value="1"/>
</dbReference>
<dbReference type="EMBL" id="RBXX01000002">
    <property type="protein sequence ID" value="RKT84228.1"/>
    <property type="molecule type" value="Genomic_DNA"/>
</dbReference>
<dbReference type="Proteomes" id="UP000270697">
    <property type="component" value="Unassembled WGS sequence"/>
</dbReference>
<dbReference type="InterPro" id="IPR036162">
    <property type="entry name" value="Resolvase-like_N_sf"/>
</dbReference>
<dbReference type="InterPro" id="IPR050639">
    <property type="entry name" value="SSR_resolvase"/>
</dbReference>
<reference evidence="7 8" key="1">
    <citation type="submission" date="2016-10" db="EMBL/GenBank/DDBJ databases">
        <authorList>
            <person name="de Groot N.N."/>
        </authorList>
    </citation>
    <scope>NUCLEOTIDE SEQUENCE [LARGE SCALE GENOMIC DNA]</scope>
    <source>
        <strain evidence="7 8">CPCC 201259</strain>
    </source>
</reference>